<organism evidence="4">
    <name type="scientific">Nonomuraea gerenzanensis</name>
    <dbReference type="NCBI Taxonomy" id="93944"/>
    <lineage>
        <taxon>Bacteria</taxon>
        <taxon>Bacillati</taxon>
        <taxon>Actinomycetota</taxon>
        <taxon>Actinomycetes</taxon>
        <taxon>Streptosporangiales</taxon>
        <taxon>Streptosporangiaceae</taxon>
        <taxon>Nonomuraea</taxon>
    </lineage>
</organism>
<dbReference type="InterPro" id="IPR050832">
    <property type="entry name" value="Bact_Acetyltransf"/>
</dbReference>
<evidence type="ECO:0000256" key="2">
    <source>
        <dbReference type="ARBA" id="ARBA00023315"/>
    </source>
</evidence>
<gene>
    <name evidence="4" type="ORF">BN4615_P6694</name>
</gene>
<reference evidence="4" key="1">
    <citation type="submission" date="2016-04" db="EMBL/GenBank/DDBJ databases">
        <authorList>
            <person name="Evans L.H."/>
            <person name="Alamgir A."/>
            <person name="Owens N."/>
            <person name="Weber N.D."/>
            <person name="Virtaneva K."/>
            <person name="Barbian K."/>
            <person name="Babar A."/>
            <person name="Rosenke K."/>
        </authorList>
    </citation>
    <scope>NUCLEOTIDE SEQUENCE</scope>
    <source>
        <strain evidence="4">Nono1</strain>
    </source>
</reference>
<keyword evidence="2" id="KW-0012">Acyltransferase</keyword>
<dbReference type="Gene3D" id="3.40.630.30">
    <property type="match status" value="2"/>
</dbReference>
<proteinExistence type="predicted"/>
<dbReference type="RefSeq" id="WP_225265961.1">
    <property type="nucleotide sequence ID" value="NZ_CP084058.1"/>
</dbReference>
<feature type="domain" description="N-acetyltransferase" evidence="3">
    <location>
        <begin position="143"/>
        <end position="270"/>
    </location>
</feature>
<dbReference type="GO" id="GO:0016747">
    <property type="term" value="F:acyltransferase activity, transferring groups other than amino-acyl groups"/>
    <property type="evidence" value="ECO:0007669"/>
    <property type="project" value="InterPro"/>
</dbReference>
<dbReference type="InterPro" id="IPR016181">
    <property type="entry name" value="Acyl_CoA_acyltransferase"/>
</dbReference>
<dbReference type="EMBL" id="LT559118">
    <property type="protein sequence ID" value="SBO97178.1"/>
    <property type="molecule type" value="Genomic_DNA"/>
</dbReference>
<dbReference type="PROSITE" id="PS51186">
    <property type="entry name" value="GNAT"/>
    <property type="match status" value="1"/>
</dbReference>
<dbReference type="SUPFAM" id="SSF55729">
    <property type="entry name" value="Acyl-CoA N-acyltransferases (Nat)"/>
    <property type="match status" value="1"/>
</dbReference>
<sequence length="270" mass="28500">MANGDATALDDPVGASLRGHHAHLARRLGRAATYQPGVATFCAVSADPDGQEWADLAALLGRGELADLFSCPALPPPDWEPVFALDGRQLVWNGDRPELDAAVVALDAVVVAPGAEAAEPGVKVAEPGVKVAEPGVKVAEQRAAVVELGVESVPEMLDLVARAQPGPFWPRTRELGTYLGVREGGRLVAMAGERLRPAGHTEISAVCTAPEARGRGYAARLVGTLVARILARGERPFLHVAETNTGAIALYERLGFETREPVTFRGFRTP</sequence>
<accession>A0A1M4EET1</accession>
<name>A0A1M4EET1_9ACTN</name>
<dbReference type="CDD" id="cd04301">
    <property type="entry name" value="NAT_SF"/>
    <property type="match status" value="1"/>
</dbReference>
<dbReference type="InterPro" id="IPR000182">
    <property type="entry name" value="GNAT_dom"/>
</dbReference>
<evidence type="ECO:0000256" key="1">
    <source>
        <dbReference type="ARBA" id="ARBA00022679"/>
    </source>
</evidence>
<dbReference type="InterPro" id="IPR013653">
    <property type="entry name" value="GCN5-like_dom"/>
</dbReference>
<evidence type="ECO:0000259" key="3">
    <source>
        <dbReference type="PROSITE" id="PS51186"/>
    </source>
</evidence>
<dbReference type="PANTHER" id="PTHR43877">
    <property type="entry name" value="AMINOALKYLPHOSPHONATE N-ACETYLTRANSFERASE-RELATED-RELATED"/>
    <property type="match status" value="1"/>
</dbReference>
<dbReference type="Pfam" id="PF08445">
    <property type="entry name" value="FR47"/>
    <property type="match status" value="1"/>
</dbReference>
<dbReference type="AlphaFoldDB" id="A0A1M4EET1"/>
<evidence type="ECO:0000313" key="4">
    <source>
        <dbReference type="EMBL" id="SBO97178.1"/>
    </source>
</evidence>
<protein>
    <recommendedName>
        <fullName evidence="3">N-acetyltransferase domain-containing protein</fullName>
    </recommendedName>
</protein>
<keyword evidence="1" id="KW-0808">Transferase</keyword>